<accession>A0A443KPR8</accession>
<evidence type="ECO:0000259" key="8">
    <source>
        <dbReference type="PROSITE" id="PS50928"/>
    </source>
</evidence>
<evidence type="ECO:0000256" key="4">
    <source>
        <dbReference type="ARBA" id="ARBA00022692"/>
    </source>
</evidence>
<dbReference type="RefSeq" id="WP_128230838.1">
    <property type="nucleotide sequence ID" value="NZ_SAUY01000001.1"/>
</dbReference>
<gene>
    <name evidence="9" type="ORF">D2T29_00060</name>
</gene>
<organism evidence="9 10">
    <name type="scientific">Paenirhodobacter populi</name>
    <dbReference type="NCBI Taxonomy" id="2306993"/>
    <lineage>
        <taxon>Bacteria</taxon>
        <taxon>Pseudomonadati</taxon>
        <taxon>Pseudomonadota</taxon>
        <taxon>Alphaproteobacteria</taxon>
        <taxon>Rhodobacterales</taxon>
        <taxon>Rhodobacter group</taxon>
        <taxon>Paenirhodobacter</taxon>
    </lineage>
</organism>
<comment type="caution">
    <text evidence="9">The sequence shown here is derived from an EMBL/GenBank/DDBJ whole genome shotgun (WGS) entry which is preliminary data.</text>
</comment>
<evidence type="ECO:0000313" key="10">
    <source>
        <dbReference type="Proteomes" id="UP000284451"/>
    </source>
</evidence>
<sequence>MSATVGQGTQKHGIAALPLATYIGKRVLGAICVLLAGTLIVFLTMKAAPGDPALAALGEQAPPEAIAAFRAEHGLDRPVVEQYLSWLGSALTGDFGTSLTLAKGQSVAGLIGSKLPVTLFIGLYAMVIALAISFVLGTIAALRRGHAADTIATSIAVFGISMPDFWLSYVLIFGLSLGLGLFPAYGYVAPSVSFPGALHAGFLPALAIAAPMAAVFARTLRAVLIETMGRPYVTAARSFGLERHFIFLQFVFRNALVPYLTVIGLQIRYILGGVVVVEKIFGIPGIGSLMVDSAFARDFPVLQACTVTFLAIVLFVNMLTDLICAALDPRRSR</sequence>
<reference evidence="9 10" key="2">
    <citation type="submission" date="2019-01" db="EMBL/GenBank/DDBJ databases">
        <authorList>
            <person name="Li Y."/>
        </authorList>
    </citation>
    <scope>NUCLEOTIDE SEQUENCE [LARGE SCALE GENOMIC DNA]</scope>
    <source>
        <strain evidence="9 10">07D10-4-3</strain>
    </source>
</reference>
<dbReference type="AlphaFoldDB" id="A0A443KPR8"/>
<comment type="similarity">
    <text evidence="7">Belongs to the binding-protein-dependent transport system permease family.</text>
</comment>
<feature type="transmembrane region" description="Helical" evidence="7">
    <location>
        <begin position="119"/>
        <end position="142"/>
    </location>
</feature>
<dbReference type="CDD" id="cd06261">
    <property type="entry name" value="TM_PBP2"/>
    <property type="match status" value="1"/>
</dbReference>
<feature type="transmembrane region" description="Helical" evidence="7">
    <location>
        <begin position="301"/>
        <end position="327"/>
    </location>
</feature>
<comment type="subcellular location">
    <subcellularLocation>
        <location evidence="1 7">Cell membrane</location>
        <topology evidence="1 7">Multi-pass membrane protein</topology>
    </subcellularLocation>
</comment>
<dbReference type="Gene3D" id="1.10.3720.10">
    <property type="entry name" value="MetI-like"/>
    <property type="match status" value="1"/>
</dbReference>
<proteinExistence type="inferred from homology"/>
<evidence type="ECO:0000313" key="9">
    <source>
        <dbReference type="EMBL" id="RWR34910.1"/>
    </source>
</evidence>
<dbReference type="InterPro" id="IPR000515">
    <property type="entry name" value="MetI-like"/>
</dbReference>
<dbReference type="Pfam" id="PF00528">
    <property type="entry name" value="BPD_transp_1"/>
    <property type="match status" value="1"/>
</dbReference>
<dbReference type="PROSITE" id="PS50928">
    <property type="entry name" value="ABC_TM1"/>
    <property type="match status" value="1"/>
</dbReference>
<evidence type="ECO:0000256" key="6">
    <source>
        <dbReference type="ARBA" id="ARBA00023136"/>
    </source>
</evidence>
<evidence type="ECO:0000256" key="7">
    <source>
        <dbReference type="RuleBase" id="RU363032"/>
    </source>
</evidence>
<keyword evidence="2 7" id="KW-0813">Transport</keyword>
<feature type="transmembrane region" description="Helical" evidence="7">
    <location>
        <begin position="202"/>
        <end position="224"/>
    </location>
</feature>
<dbReference type="InterPro" id="IPR035906">
    <property type="entry name" value="MetI-like_sf"/>
</dbReference>
<dbReference type="Proteomes" id="UP000284451">
    <property type="component" value="Unassembled WGS sequence"/>
</dbReference>
<evidence type="ECO:0000256" key="3">
    <source>
        <dbReference type="ARBA" id="ARBA00022475"/>
    </source>
</evidence>
<dbReference type="GO" id="GO:0005886">
    <property type="term" value="C:plasma membrane"/>
    <property type="evidence" value="ECO:0007669"/>
    <property type="project" value="UniProtKB-SubCell"/>
</dbReference>
<dbReference type="EMBL" id="SAUY01000001">
    <property type="protein sequence ID" value="RWR34910.1"/>
    <property type="molecule type" value="Genomic_DNA"/>
</dbReference>
<keyword evidence="3" id="KW-1003">Cell membrane</keyword>
<evidence type="ECO:0000256" key="1">
    <source>
        <dbReference type="ARBA" id="ARBA00004651"/>
    </source>
</evidence>
<protein>
    <submittedName>
        <fullName evidence="9">ABC transporter permease</fullName>
    </submittedName>
</protein>
<keyword evidence="5 7" id="KW-1133">Transmembrane helix</keyword>
<feature type="transmembrane region" description="Helical" evidence="7">
    <location>
        <begin position="27"/>
        <end position="45"/>
    </location>
</feature>
<dbReference type="PANTHER" id="PTHR43163">
    <property type="entry name" value="DIPEPTIDE TRANSPORT SYSTEM PERMEASE PROTEIN DPPB-RELATED"/>
    <property type="match status" value="1"/>
</dbReference>
<feature type="domain" description="ABC transmembrane type-1" evidence="8">
    <location>
        <begin position="115"/>
        <end position="320"/>
    </location>
</feature>
<dbReference type="Pfam" id="PF19300">
    <property type="entry name" value="BPD_transp_1_N"/>
    <property type="match status" value="1"/>
</dbReference>
<name>A0A443KPR8_9RHOB</name>
<feature type="transmembrane region" description="Helical" evidence="7">
    <location>
        <begin position="154"/>
        <end position="182"/>
    </location>
</feature>
<evidence type="ECO:0000256" key="5">
    <source>
        <dbReference type="ARBA" id="ARBA00022989"/>
    </source>
</evidence>
<dbReference type="InterPro" id="IPR045621">
    <property type="entry name" value="BPD_transp_1_N"/>
</dbReference>
<reference evidence="9 10" key="1">
    <citation type="submission" date="2019-01" db="EMBL/GenBank/DDBJ databases">
        <title>Sinorhodobacter populi sp. nov. isolated from the symptomatic bark tissue of Populus euramericana canker.</title>
        <authorList>
            <person name="Xu G."/>
        </authorList>
    </citation>
    <scope>NUCLEOTIDE SEQUENCE [LARGE SCALE GENOMIC DNA]</scope>
    <source>
        <strain evidence="9 10">07D10-4-3</strain>
    </source>
</reference>
<dbReference type="SUPFAM" id="SSF161098">
    <property type="entry name" value="MetI-like"/>
    <property type="match status" value="1"/>
</dbReference>
<dbReference type="PANTHER" id="PTHR43163:SF6">
    <property type="entry name" value="DIPEPTIDE TRANSPORT SYSTEM PERMEASE PROTEIN DPPB-RELATED"/>
    <property type="match status" value="1"/>
</dbReference>
<evidence type="ECO:0000256" key="2">
    <source>
        <dbReference type="ARBA" id="ARBA00022448"/>
    </source>
</evidence>
<dbReference type="GO" id="GO:0055085">
    <property type="term" value="P:transmembrane transport"/>
    <property type="evidence" value="ECO:0007669"/>
    <property type="project" value="InterPro"/>
</dbReference>
<keyword evidence="4 7" id="KW-0812">Transmembrane</keyword>
<keyword evidence="6 7" id="KW-0472">Membrane</keyword>